<dbReference type="Pfam" id="PF04349">
    <property type="entry name" value="MdoG"/>
    <property type="match status" value="1"/>
</dbReference>
<evidence type="ECO:0000256" key="4">
    <source>
        <dbReference type="ARBA" id="ARBA00022764"/>
    </source>
</evidence>
<protein>
    <submittedName>
        <fullName evidence="6">Glucan biosynthesis protein</fullName>
    </submittedName>
</protein>
<dbReference type="InterPro" id="IPR014718">
    <property type="entry name" value="GH-type_carb-bd"/>
</dbReference>
<name>A0ABY5RK96_9HYPH</name>
<proteinExistence type="inferred from homology"/>
<dbReference type="PANTHER" id="PTHR30504:SF2">
    <property type="entry name" value="GLUCANS BIOSYNTHESIS PROTEIN G"/>
    <property type="match status" value="1"/>
</dbReference>
<dbReference type="Gene3D" id="2.70.98.10">
    <property type="match status" value="1"/>
</dbReference>
<dbReference type="SUPFAM" id="SSF81296">
    <property type="entry name" value="E set domains"/>
    <property type="match status" value="1"/>
</dbReference>
<dbReference type="InterPro" id="IPR014438">
    <property type="entry name" value="Glucan_biosyn_MdoG/MdoD"/>
</dbReference>
<keyword evidence="7" id="KW-1185">Reference proteome</keyword>
<dbReference type="SUPFAM" id="SSF74650">
    <property type="entry name" value="Galactose mutarotase-like"/>
    <property type="match status" value="1"/>
</dbReference>
<dbReference type="InterPro" id="IPR013783">
    <property type="entry name" value="Ig-like_fold"/>
</dbReference>
<dbReference type="PIRSF" id="PIRSF006281">
    <property type="entry name" value="MdoG"/>
    <property type="match status" value="1"/>
</dbReference>
<reference evidence="6" key="1">
    <citation type="submission" date="2022-08" db="EMBL/GenBank/DDBJ databases">
        <title>Microvirga terrae sp. nov., isolated from soil.</title>
        <authorList>
            <person name="Kim K.H."/>
            <person name="Seo Y.L."/>
            <person name="Kim J.M."/>
            <person name="Lee J.K."/>
            <person name="Han D.M."/>
            <person name="Jeon C.O."/>
        </authorList>
    </citation>
    <scope>NUCLEOTIDE SEQUENCE</scope>
    <source>
        <strain evidence="6">R24</strain>
    </source>
</reference>
<dbReference type="InterPro" id="IPR011013">
    <property type="entry name" value="Gal_mutarotase_sf_dom"/>
</dbReference>
<evidence type="ECO:0000313" key="7">
    <source>
        <dbReference type="Proteomes" id="UP001017257"/>
    </source>
</evidence>
<dbReference type="RefSeq" id="WP_259060001.1">
    <property type="nucleotide sequence ID" value="NZ_CP102845.1"/>
</dbReference>
<dbReference type="Proteomes" id="UP001017257">
    <property type="component" value="Chromosome"/>
</dbReference>
<organism evidence="6 7">
    <name type="scientific">Microvirga terrae</name>
    <dbReference type="NCBI Taxonomy" id="2740529"/>
    <lineage>
        <taxon>Bacteria</taxon>
        <taxon>Pseudomonadati</taxon>
        <taxon>Pseudomonadota</taxon>
        <taxon>Alphaproteobacteria</taxon>
        <taxon>Hyphomicrobiales</taxon>
        <taxon>Methylobacteriaceae</taxon>
        <taxon>Microvirga</taxon>
    </lineage>
</organism>
<feature type="domain" description="Glucan biosynthesis periplasmic MdoG C-terminal" evidence="5">
    <location>
        <begin position="91"/>
        <end position="558"/>
    </location>
</feature>
<evidence type="ECO:0000256" key="3">
    <source>
        <dbReference type="ARBA" id="ARBA00009284"/>
    </source>
</evidence>
<accession>A0ABY5RK96</accession>
<dbReference type="Gene3D" id="2.60.40.10">
    <property type="entry name" value="Immunoglobulins"/>
    <property type="match status" value="1"/>
</dbReference>
<dbReference type="InterPro" id="IPR014756">
    <property type="entry name" value="Ig_E-set"/>
</dbReference>
<keyword evidence="4" id="KW-0574">Periplasm</keyword>
<evidence type="ECO:0000259" key="5">
    <source>
        <dbReference type="Pfam" id="PF04349"/>
    </source>
</evidence>
<comment type="pathway">
    <text evidence="2">Glycan metabolism; osmoregulated periplasmic glucan (OPG) biosynthesis.</text>
</comment>
<evidence type="ECO:0000256" key="2">
    <source>
        <dbReference type="ARBA" id="ARBA00005001"/>
    </source>
</evidence>
<dbReference type="InterPro" id="IPR007444">
    <property type="entry name" value="Glucan_biosyn_MdoG_C"/>
</dbReference>
<sequence>MGRFPLRGSFTSCSRLTICIGHSNCLAEEPRSHKSIAVPVSPRGPSPFSLRRRDMLAYIGVSVAGLAFAPVVRGQTPQATISARMGDNQRFDPAVVVDIARQLSKKPYAAAPNDLPDVFANLNQEQYSAIRYTQPAIWSTEARGISVEPLHRGFVFRDAVDLFVVEDGAVRRIGFSPTQFDYGRINLPNNIADIGYSGFKLIAQLGNGKPFDFAFVQGGTFFRAIARGQTYGAIARALTLRPAEARGEEFPVFRAFWLERPGVGSNAITVHGVLDSESTSGAVRMTFRPGDMTIVDVETTLFPRVNLEHVGLGGIASTYLYGPNDLLNSDDIRPAVYESSGLQMLNGSGEWLWRPLHNPETLQISAFVDSSPRGFGLLQRERSYEAFQDDEQRFERRPSLWIEPLGDWGQGSVQLLEIPTDAEINDNILTYWRPKAPMTAGSEVAVAYRQYWGWNSPERPPLATVSSTRSGRGSGGRRRRFTVDFTGDALGDNLPADLKSVLTVGPGTFQNLKLLPYPERKTVRVAFELDPGNENACEMRLILESGGKPISETWLYRWTP</sequence>
<comment type="subcellular location">
    <subcellularLocation>
        <location evidence="1">Periplasm</location>
    </subcellularLocation>
</comment>
<evidence type="ECO:0000256" key="1">
    <source>
        <dbReference type="ARBA" id="ARBA00004418"/>
    </source>
</evidence>
<dbReference type="EMBL" id="CP102845">
    <property type="protein sequence ID" value="UVF17643.1"/>
    <property type="molecule type" value="Genomic_DNA"/>
</dbReference>
<gene>
    <name evidence="6" type="ORF">HPT29_013930</name>
</gene>
<dbReference type="PANTHER" id="PTHR30504">
    <property type="entry name" value="GLUCANS BIOSYNTHESIS PROTEIN"/>
    <property type="match status" value="1"/>
</dbReference>
<comment type="similarity">
    <text evidence="3">Belongs to the OpgD/OpgG family.</text>
</comment>
<evidence type="ECO:0000313" key="6">
    <source>
        <dbReference type="EMBL" id="UVF17643.1"/>
    </source>
</evidence>